<proteinExistence type="predicted"/>
<feature type="compositionally biased region" description="Polar residues" evidence="1">
    <location>
        <begin position="55"/>
        <end position="67"/>
    </location>
</feature>
<evidence type="ECO:0000256" key="1">
    <source>
        <dbReference type="SAM" id="MobiDB-lite"/>
    </source>
</evidence>
<evidence type="ECO:0000313" key="3">
    <source>
        <dbReference type="Proteomes" id="UP000278627"/>
    </source>
</evidence>
<evidence type="ECO:0000313" key="4">
    <source>
        <dbReference type="WBParaSite" id="BPAG_0000095401-mRNA-1"/>
    </source>
</evidence>
<reference evidence="2 3" key="2">
    <citation type="submission" date="2018-11" db="EMBL/GenBank/DDBJ databases">
        <authorList>
            <consortium name="Pathogen Informatics"/>
        </authorList>
    </citation>
    <scope>NUCLEOTIDE SEQUENCE [LARGE SCALE GENOMIC DNA]</scope>
</reference>
<reference evidence="4" key="1">
    <citation type="submission" date="2017-02" db="UniProtKB">
        <authorList>
            <consortium name="WormBaseParasite"/>
        </authorList>
    </citation>
    <scope>IDENTIFICATION</scope>
</reference>
<sequence length="67" mass="7761">MYISPCPFSLQASAEYDSELKLHALRGGSRCERGNTLHMYNLRNEFSDNKEQENDTQLMCSTDNEDR</sequence>
<feature type="region of interest" description="Disordered" evidence="1">
    <location>
        <begin position="45"/>
        <end position="67"/>
    </location>
</feature>
<protein>
    <submittedName>
        <fullName evidence="2 4">Uncharacterized protein</fullName>
    </submittedName>
</protein>
<name>A0A0N4SYX0_BRUPA</name>
<dbReference type="WBParaSite" id="BPAG_0000095401-mRNA-1">
    <property type="protein sequence ID" value="BPAG_0000095401-mRNA-1"/>
    <property type="gene ID" value="BPAG_0000095401"/>
</dbReference>
<keyword evidence="3" id="KW-1185">Reference proteome</keyword>
<gene>
    <name evidence="2" type="ORF">BPAG_LOCUS955</name>
</gene>
<dbReference type="Proteomes" id="UP000278627">
    <property type="component" value="Unassembled WGS sequence"/>
</dbReference>
<dbReference type="EMBL" id="UZAD01000057">
    <property type="protein sequence ID" value="VDN82141.1"/>
    <property type="molecule type" value="Genomic_DNA"/>
</dbReference>
<evidence type="ECO:0000313" key="2">
    <source>
        <dbReference type="EMBL" id="VDN82141.1"/>
    </source>
</evidence>
<dbReference type="AlphaFoldDB" id="A0A0N4SYX0"/>
<accession>A0A0N4SYX0</accession>
<organism evidence="4">
    <name type="scientific">Brugia pahangi</name>
    <name type="common">Filarial nematode worm</name>
    <dbReference type="NCBI Taxonomy" id="6280"/>
    <lineage>
        <taxon>Eukaryota</taxon>
        <taxon>Metazoa</taxon>
        <taxon>Ecdysozoa</taxon>
        <taxon>Nematoda</taxon>
        <taxon>Chromadorea</taxon>
        <taxon>Rhabditida</taxon>
        <taxon>Spirurina</taxon>
        <taxon>Spiruromorpha</taxon>
        <taxon>Filarioidea</taxon>
        <taxon>Onchocercidae</taxon>
        <taxon>Brugia</taxon>
    </lineage>
</organism>